<protein>
    <submittedName>
        <fullName evidence="1">Uncharacterized protein</fullName>
    </submittedName>
</protein>
<evidence type="ECO:0000313" key="1">
    <source>
        <dbReference type="EnsemblPlants" id="KQL05085"/>
    </source>
</evidence>
<dbReference type="Gramene" id="KQL05085">
    <property type="protein sequence ID" value="KQL05085"/>
    <property type="gene ID" value="SETIT_005563mg"/>
</dbReference>
<dbReference type="InParanoid" id="K3XUF6"/>
<dbReference type="AlphaFoldDB" id="K3XUF6"/>
<accession>K3XUF6</accession>
<organism evidence="1 2">
    <name type="scientific">Setaria italica</name>
    <name type="common">Foxtail millet</name>
    <name type="synonym">Panicum italicum</name>
    <dbReference type="NCBI Taxonomy" id="4555"/>
    <lineage>
        <taxon>Eukaryota</taxon>
        <taxon>Viridiplantae</taxon>
        <taxon>Streptophyta</taxon>
        <taxon>Embryophyta</taxon>
        <taxon>Tracheophyta</taxon>
        <taxon>Spermatophyta</taxon>
        <taxon>Magnoliopsida</taxon>
        <taxon>Liliopsida</taxon>
        <taxon>Poales</taxon>
        <taxon>Poaceae</taxon>
        <taxon>PACMAD clade</taxon>
        <taxon>Panicoideae</taxon>
        <taxon>Panicodae</taxon>
        <taxon>Paniceae</taxon>
        <taxon>Cenchrinae</taxon>
        <taxon>Setaria</taxon>
    </lineage>
</organism>
<dbReference type="Proteomes" id="UP000004995">
    <property type="component" value="Unassembled WGS sequence"/>
</dbReference>
<reference evidence="2" key="1">
    <citation type="journal article" date="2012" name="Nat. Biotechnol.">
        <title>Reference genome sequence of the model plant Setaria.</title>
        <authorList>
            <person name="Bennetzen J.L."/>
            <person name="Schmutz J."/>
            <person name="Wang H."/>
            <person name="Percifield R."/>
            <person name="Hawkins J."/>
            <person name="Pontaroli A.C."/>
            <person name="Estep M."/>
            <person name="Feng L."/>
            <person name="Vaughn J.N."/>
            <person name="Grimwood J."/>
            <person name="Jenkins J."/>
            <person name="Barry K."/>
            <person name="Lindquist E."/>
            <person name="Hellsten U."/>
            <person name="Deshpande S."/>
            <person name="Wang X."/>
            <person name="Wu X."/>
            <person name="Mitros T."/>
            <person name="Triplett J."/>
            <person name="Yang X."/>
            <person name="Ye C.Y."/>
            <person name="Mauro-Herrera M."/>
            <person name="Wang L."/>
            <person name="Li P."/>
            <person name="Sharma M."/>
            <person name="Sharma R."/>
            <person name="Ronald P.C."/>
            <person name="Panaud O."/>
            <person name="Kellogg E.A."/>
            <person name="Brutnell T.P."/>
            <person name="Doust A.N."/>
            <person name="Tuskan G.A."/>
            <person name="Rokhsar D."/>
            <person name="Devos K.M."/>
        </authorList>
    </citation>
    <scope>NUCLEOTIDE SEQUENCE [LARGE SCALE GENOMIC DNA]</scope>
    <source>
        <strain evidence="2">cv. Yugu1</strain>
    </source>
</reference>
<proteinExistence type="predicted"/>
<reference evidence="1" key="2">
    <citation type="submission" date="2018-08" db="UniProtKB">
        <authorList>
            <consortium name="EnsemblPlants"/>
        </authorList>
    </citation>
    <scope>IDENTIFICATION</scope>
    <source>
        <strain evidence="1">Yugu1</strain>
    </source>
</reference>
<dbReference type="HOGENOM" id="CLU_3072283_0_0_1"/>
<evidence type="ECO:0000313" key="2">
    <source>
        <dbReference type="Proteomes" id="UP000004995"/>
    </source>
</evidence>
<dbReference type="EMBL" id="AGNK02002981">
    <property type="status" value="NOT_ANNOTATED_CDS"/>
    <property type="molecule type" value="Genomic_DNA"/>
</dbReference>
<sequence>MPRKQKKTYVYPKIQIKNHSQVRDGVRQLWRRRRRRGYAGRRSLIISTPSMGL</sequence>
<dbReference type="EnsemblPlants" id="KQL05085">
    <property type="protein sequence ID" value="KQL05085"/>
    <property type="gene ID" value="SETIT_005563mg"/>
</dbReference>
<keyword evidence="2" id="KW-1185">Reference proteome</keyword>
<name>K3XUF6_SETIT</name>